<protein>
    <submittedName>
        <fullName evidence="3">Phage holin family protein</fullName>
    </submittedName>
</protein>
<sequence length="185" mass="19103">MTDGERTGDAQADRAHDGAAAPGVGEALRLLGEDGRAGLRAARDTLQALRILVTADFALARGALARALVCAGVAVAFGGSAWLLLMATLIAALQATGLSWLLSLLLAALLSIATTAIAALAAVRYFGHTGMHASRRQLARLGLSALDDLMRGFDEDDERKSATPAPPQPDDGADATTRPPQEPQP</sequence>
<dbReference type="EMBL" id="CP060711">
    <property type="protein sequence ID" value="QNN45461.1"/>
    <property type="molecule type" value="Genomic_DNA"/>
</dbReference>
<dbReference type="Proteomes" id="UP000515977">
    <property type="component" value="Chromosome"/>
</dbReference>
<feature type="transmembrane region" description="Helical" evidence="2">
    <location>
        <begin position="67"/>
        <end position="93"/>
    </location>
</feature>
<gene>
    <name evidence="3" type="ORF">H9L17_09485</name>
</gene>
<organism evidence="3 4">
    <name type="scientific">Thermomonas brevis</name>
    <dbReference type="NCBI Taxonomy" id="215691"/>
    <lineage>
        <taxon>Bacteria</taxon>
        <taxon>Pseudomonadati</taxon>
        <taxon>Pseudomonadota</taxon>
        <taxon>Gammaproteobacteria</taxon>
        <taxon>Lysobacterales</taxon>
        <taxon>Lysobacteraceae</taxon>
        <taxon>Thermomonas</taxon>
    </lineage>
</organism>
<dbReference type="AlphaFoldDB" id="A0A7G9QQ36"/>
<keyword evidence="2" id="KW-0812">Transmembrane</keyword>
<accession>A0A7G9QQ36</accession>
<evidence type="ECO:0000256" key="2">
    <source>
        <dbReference type="SAM" id="Phobius"/>
    </source>
</evidence>
<keyword evidence="4" id="KW-1185">Reference proteome</keyword>
<feature type="transmembrane region" description="Helical" evidence="2">
    <location>
        <begin position="99"/>
        <end position="126"/>
    </location>
</feature>
<name>A0A7G9QQ36_9GAMM</name>
<keyword evidence="2" id="KW-1133">Transmembrane helix</keyword>
<keyword evidence="2" id="KW-0472">Membrane</keyword>
<feature type="region of interest" description="Disordered" evidence="1">
    <location>
        <begin position="155"/>
        <end position="185"/>
    </location>
</feature>
<reference evidence="3 4" key="1">
    <citation type="submission" date="2020-08" db="EMBL/GenBank/DDBJ databases">
        <title>Genome sequence of Thermomonas brevis KACC 16975T.</title>
        <authorList>
            <person name="Hyun D.-W."/>
            <person name="Bae J.-W."/>
        </authorList>
    </citation>
    <scope>NUCLEOTIDE SEQUENCE [LARGE SCALE GENOMIC DNA]</scope>
    <source>
        <strain evidence="3 4">KACC 16975</strain>
    </source>
</reference>
<evidence type="ECO:0000313" key="4">
    <source>
        <dbReference type="Proteomes" id="UP000515977"/>
    </source>
</evidence>
<dbReference type="KEGG" id="tbv:H9L17_09485"/>
<dbReference type="RefSeq" id="WP_187569229.1">
    <property type="nucleotide sequence ID" value="NZ_CP060711.1"/>
</dbReference>
<evidence type="ECO:0000313" key="3">
    <source>
        <dbReference type="EMBL" id="QNN45461.1"/>
    </source>
</evidence>
<proteinExistence type="predicted"/>
<evidence type="ECO:0000256" key="1">
    <source>
        <dbReference type="SAM" id="MobiDB-lite"/>
    </source>
</evidence>